<keyword evidence="1 2" id="KW-0732">Signal</keyword>
<evidence type="ECO:0000313" key="3">
    <source>
        <dbReference type="EMBL" id="MBB3993002.1"/>
    </source>
</evidence>
<name>A0A7W6GZH1_9RHOB</name>
<dbReference type="Proteomes" id="UP000530268">
    <property type="component" value="Unassembled WGS sequence"/>
</dbReference>
<evidence type="ECO:0000256" key="2">
    <source>
        <dbReference type="SAM" id="SignalP"/>
    </source>
</evidence>
<dbReference type="Pfam" id="PF13517">
    <property type="entry name" value="FG-GAP_3"/>
    <property type="match status" value="1"/>
</dbReference>
<evidence type="ECO:0008006" key="5">
    <source>
        <dbReference type="Google" id="ProtNLM"/>
    </source>
</evidence>
<comment type="caution">
    <text evidence="3">The sequence shown here is derived from an EMBL/GenBank/DDBJ whole genome shotgun (WGS) entry which is preliminary data.</text>
</comment>
<keyword evidence="4" id="KW-1185">Reference proteome</keyword>
<gene>
    <name evidence="3" type="ORF">GGR95_000621</name>
</gene>
<feature type="signal peptide" evidence="2">
    <location>
        <begin position="1"/>
        <end position="35"/>
    </location>
</feature>
<dbReference type="RefSeq" id="WP_184562603.1">
    <property type="nucleotide sequence ID" value="NZ_JACIEI010000001.1"/>
</dbReference>
<dbReference type="EMBL" id="JACIEI010000001">
    <property type="protein sequence ID" value="MBB3993002.1"/>
    <property type="molecule type" value="Genomic_DNA"/>
</dbReference>
<dbReference type="InterPro" id="IPR028994">
    <property type="entry name" value="Integrin_alpha_N"/>
</dbReference>
<evidence type="ECO:0000256" key="1">
    <source>
        <dbReference type="ARBA" id="ARBA00022729"/>
    </source>
</evidence>
<dbReference type="SUPFAM" id="SSF69318">
    <property type="entry name" value="Integrin alpha N-terminal domain"/>
    <property type="match status" value="1"/>
</dbReference>
<dbReference type="AlphaFoldDB" id="A0A7W6GZH1"/>
<feature type="chain" id="PRO_5030758357" description="Repeat domain-containing protein" evidence="2">
    <location>
        <begin position="36"/>
        <end position="262"/>
    </location>
</feature>
<evidence type="ECO:0000313" key="4">
    <source>
        <dbReference type="Proteomes" id="UP000530268"/>
    </source>
</evidence>
<dbReference type="InterPro" id="IPR013517">
    <property type="entry name" value="FG-GAP"/>
</dbReference>
<reference evidence="3 4" key="1">
    <citation type="submission" date="2020-08" db="EMBL/GenBank/DDBJ databases">
        <title>Genomic Encyclopedia of Type Strains, Phase IV (KMG-IV): sequencing the most valuable type-strain genomes for metagenomic binning, comparative biology and taxonomic classification.</title>
        <authorList>
            <person name="Goeker M."/>
        </authorList>
    </citation>
    <scope>NUCLEOTIDE SEQUENCE [LARGE SCALE GENOMIC DNA]</scope>
    <source>
        <strain evidence="3 4">DSM 102234</strain>
    </source>
</reference>
<accession>A0A7W6GZH1</accession>
<organism evidence="3 4">
    <name type="scientific">Sulfitobacter undariae</name>
    <dbReference type="NCBI Taxonomy" id="1563671"/>
    <lineage>
        <taxon>Bacteria</taxon>
        <taxon>Pseudomonadati</taxon>
        <taxon>Pseudomonadota</taxon>
        <taxon>Alphaproteobacteria</taxon>
        <taxon>Rhodobacterales</taxon>
        <taxon>Roseobacteraceae</taxon>
        <taxon>Sulfitobacter</taxon>
    </lineage>
</organism>
<protein>
    <recommendedName>
        <fullName evidence="5">Repeat domain-containing protein</fullName>
    </recommendedName>
</protein>
<sequence length="262" mass="28476">MTQARRRLVCPWRGTARRAVLPLCVWLAGAGTALAAETITSARFTEPTSRYAHGVLGDAEEWEALEIKTNNASNDTLSSNAVLRKNTYTIRLPLTSVFEDVAPRLADVDGDGNPEVVVVETSVTQGASLAIYDAKGKRAATPYIGTRNRWLAPVAVADLDGDGFVELAYIDRPHLMKTLRVWRFENGALSEIATFGGVTNHRVGETDIAGGLRDCGTGPEMIVANANWTRLMAVTLQNASLVARDIGPHKNRNSFNRALECR</sequence>
<proteinExistence type="predicted"/>